<protein>
    <recommendedName>
        <fullName evidence="15">ADP-ribosylation factor GTPase-activating protein 1</fullName>
    </recommendedName>
    <alternativeName>
        <fullName evidence="17">ADP-ribosylation factor 1 GTPase-activating protein</fullName>
    </alternativeName>
    <alternativeName>
        <fullName evidence="16">ARF1-directed GTPase-activating protein</fullName>
    </alternativeName>
</protein>
<keyword evidence="5" id="KW-0963">Cytoplasm</keyword>
<evidence type="ECO:0000256" key="11">
    <source>
        <dbReference type="ARBA" id="ARBA00022927"/>
    </source>
</evidence>
<feature type="domain" description="Arf-GAP" evidence="20">
    <location>
        <begin position="49"/>
        <end position="166"/>
    </location>
</feature>
<proteinExistence type="predicted"/>
<evidence type="ECO:0000259" key="20">
    <source>
        <dbReference type="PROSITE" id="PS50115"/>
    </source>
</evidence>
<dbReference type="OrthoDB" id="983479at2759"/>
<feature type="region of interest" description="Disordered" evidence="19">
    <location>
        <begin position="211"/>
        <end position="230"/>
    </location>
</feature>
<feature type="compositionally biased region" description="Gly residues" evidence="19">
    <location>
        <begin position="216"/>
        <end position="226"/>
    </location>
</feature>
<evidence type="ECO:0000256" key="4">
    <source>
        <dbReference type="ARBA" id="ARBA00022468"/>
    </source>
</evidence>
<keyword evidence="10" id="KW-0931">ER-Golgi transport</keyword>
<dbReference type="PRINTS" id="PR00405">
    <property type="entry name" value="REVINTRACTNG"/>
</dbReference>
<keyword evidence="9" id="KW-0862">Zinc</keyword>
<evidence type="ECO:0000256" key="2">
    <source>
        <dbReference type="ARBA" id="ARBA00004555"/>
    </source>
</evidence>
<keyword evidence="22" id="KW-1185">Reference proteome</keyword>
<evidence type="ECO:0000256" key="6">
    <source>
        <dbReference type="ARBA" id="ARBA00022553"/>
    </source>
</evidence>
<keyword evidence="13" id="KW-0333">Golgi apparatus</keyword>
<dbReference type="InterPro" id="IPR037278">
    <property type="entry name" value="ARFGAP/RecO"/>
</dbReference>
<keyword evidence="8 18" id="KW-0863">Zinc-finger</keyword>
<dbReference type="GO" id="GO:0030100">
    <property type="term" value="P:regulation of endocytosis"/>
    <property type="evidence" value="ECO:0007669"/>
    <property type="project" value="TreeGrafter"/>
</dbReference>
<feature type="compositionally biased region" description="Polar residues" evidence="19">
    <location>
        <begin position="381"/>
        <end position="407"/>
    </location>
</feature>
<evidence type="ECO:0000256" key="3">
    <source>
        <dbReference type="ARBA" id="ARBA00022448"/>
    </source>
</evidence>
<dbReference type="SMART" id="SM00105">
    <property type="entry name" value="ArfGap"/>
    <property type="match status" value="1"/>
</dbReference>
<dbReference type="PROSITE" id="PS50115">
    <property type="entry name" value="ARFGAP"/>
    <property type="match status" value="1"/>
</dbReference>
<keyword evidence="6" id="KW-0597">Phosphoprotein</keyword>
<evidence type="ECO:0000256" key="7">
    <source>
        <dbReference type="ARBA" id="ARBA00022723"/>
    </source>
</evidence>
<dbReference type="Gene3D" id="1.10.220.150">
    <property type="entry name" value="Arf GTPase activating protein"/>
    <property type="match status" value="1"/>
</dbReference>
<evidence type="ECO:0000256" key="1">
    <source>
        <dbReference type="ARBA" id="ARBA00004496"/>
    </source>
</evidence>
<dbReference type="SUPFAM" id="SSF57863">
    <property type="entry name" value="ArfGap/RecO-like zinc finger"/>
    <property type="match status" value="1"/>
</dbReference>
<evidence type="ECO:0000256" key="14">
    <source>
        <dbReference type="ARBA" id="ARBA00058112"/>
    </source>
</evidence>
<evidence type="ECO:0000256" key="9">
    <source>
        <dbReference type="ARBA" id="ARBA00022833"/>
    </source>
</evidence>
<dbReference type="InterPro" id="IPR038508">
    <property type="entry name" value="ArfGAP_dom_sf"/>
</dbReference>
<dbReference type="EMBL" id="BGPR01004258">
    <property type="protein sequence ID" value="GBM97675.1"/>
    <property type="molecule type" value="Genomic_DNA"/>
</dbReference>
<dbReference type="CDD" id="cd08830">
    <property type="entry name" value="ArfGap_ArfGap1"/>
    <property type="match status" value="1"/>
</dbReference>
<evidence type="ECO:0000256" key="17">
    <source>
        <dbReference type="ARBA" id="ARBA00081514"/>
    </source>
</evidence>
<dbReference type="GO" id="GO:0016192">
    <property type="term" value="P:vesicle-mediated transport"/>
    <property type="evidence" value="ECO:0007669"/>
    <property type="project" value="UniProtKB-KW"/>
</dbReference>
<keyword evidence="4" id="KW-0343">GTPase activation</keyword>
<evidence type="ECO:0000256" key="8">
    <source>
        <dbReference type="ARBA" id="ARBA00022771"/>
    </source>
</evidence>
<accession>A0A4Y2K7E8</accession>
<organism evidence="21 22">
    <name type="scientific">Araneus ventricosus</name>
    <name type="common">Orbweaver spider</name>
    <name type="synonym">Epeira ventricosa</name>
    <dbReference type="NCBI Taxonomy" id="182803"/>
    <lineage>
        <taxon>Eukaryota</taxon>
        <taxon>Metazoa</taxon>
        <taxon>Ecdysozoa</taxon>
        <taxon>Arthropoda</taxon>
        <taxon>Chelicerata</taxon>
        <taxon>Arachnida</taxon>
        <taxon>Araneae</taxon>
        <taxon>Araneomorphae</taxon>
        <taxon>Entelegynae</taxon>
        <taxon>Araneoidea</taxon>
        <taxon>Araneidae</taxon>
        <taxon>Araneus</taxon>
    </lineage>
</organism>
<dbReference type="FunFam" id="1.10.220.150:FF:000008">
    <property type="entry name" value="ADP-ribosylation factor GTPase activating protein 1"/>
    <property type="match status" value="1"/>
</dbReference>
<dbReference type="GO" id="GO:0015031">
    <property type="term" value="P:protein transport"/>
    <property type="evidence" value="ECO:0007669"/>
    <property type="project" value="UniProtKB-KW"/>
</dbReference>
<feature type="region of interest" description="Disordered" evidence="19">
    <location>
        <begin position="240"/>
        <end position="259"/>
    </location>
</feature>
<dbReference type="Pfam" id="PF01412">
    <property type="entry name" value="ArfGap"/>
    <property type="match status" value="1"/>
</dbReference>
<dbReference type="PANTHER" id="PTHR46395">
    <property type="entry name" value="ADP-RIBOSYLATION FACTOR GTPASE-ACTIVATING PROTEIN 1"/>
    <property type="match status" value="1"/>
</dbReference>
<evidence type="ECO:0000256" key="10">
    <source>
        <dbReference type="ARBA" id="ARBA00022892"/>
    </source>
</evidence>
<keyword evidence="7" id="KW-0479">Metal-binding</keyword>
<keyword evidence="12" id="KW-0007">Acetylation</keyword>
<evidence type="ECO:0000256" key="19">
    <source>
        <dbReference type="SAM" id="MobiDB-lite"/>
    </source>
</evidence>
<feature type="compositionally biased region" description="Basic and acidic residues" evidence="19">
    <location>
        <begin position="471"/>
        <end position="483"/>
    </location>
</feature>
<dbReference type="GO" id="GO:0005096">
    <property type="term" value="F:GTPase activator activity"/>
    <property type="evidence" value="ECO:0007669"/>
    <property type="project" value="UniProtKB-KW"/>
</dbReference>
<dbReference type="GO" id="GO:0032012">
    <property type="term" value="P:regulation of ARF protein signal transduction"/>
    <property type="evidence" value="ECO:0007669"/>
    <property type="project" value="TreeGrafter"/>
</dbReference>
<dbReference type="GO" id="GO:0000139">
    <property type="term" value="C:Golgi membrane"/>
    <property type="evidence" value="ECO:0007669"/>
    <property type="project" value="TreeGrafter"/>
</dbReference>
<comment type="subcellular location">
    <subcellularLocation>
        <location evidence="1">Cytoplasm</location>
    </subcellularLocation>
    <subcellularLocation>
        <location evidence="2">Golgi apparatus</location>
    </subcellularLocation>
</comment>
<comment type="function">
    <text evidence="14">GTPase-activating protein (GAP) for the ADP ribosylation factor 1 (ARF1). Involved in membrane trafficking and /or vesicle transport. Promotes hydrolysis of the ARF1-bound GTP and thus, is required for the dissociation of coat proteins from Golgi-derived membranes and vesicles, a prerequisite for vesicle's fusion with target compartment. Probably regulates ARF1-mediated transport via its interaction with the KDELR proteins and TMED2. Overexpression induces the redistribution of the entire Golgi complex to the endoplasmic reticulum, as when ARF1 is deactivated. Its activity is stimulated by phosphoinosides and inhibited by phosphatidylcholine.</text>
</comment>
<evidence type="ECO:0000313" key="22">
    <source>
        <dbReference type="Proteomes" id="UP000499080"/>
    </source>
</evidence>
<evidence type="ECO:0000256" key="16">
    <source>
        <dbReference type="ARBA" id="ARBA00077418"/>
    </source>
</evidence>
<evidence type="ECO:0000256" key="5">
    <source>
        <dbReference type="ARBA" id="ARBA00022490"/>
    </source>
</evidence>
<dbReference type="InterPro" id="IPR001164">
    <property type="entry name" value="ArfGAP_dom"/>
</dbReference>
<evidence type="ECO:0000256" key="18">
    <source>
        <dbReference type="PROSITE-ProRule" id="PRU00288"/>
    </source>
</evidence>
<keyword evidence="3" id="KW-0813">Transport</keyword>
<comment type="caution">
    <text evidence="21">The sequence shown here is derived from an EMBL/GenBank/DDBJ whole genome shotgun (WGS) entry which is preliminary data.</text>
</comment>
<feature type="region of interest" description="Disordered" evidence="19">
    <location>
        <begin position="373"/>
        <end position="514"/>
    </location>
</feature>
<dbReference type="PANTHER" id="PTHR46395:SF1">
    <property type="entry name" value="ADP-RIBOSYLATION FACTOR GTPASE-ACTIVATING PROTEIN 1"/>
    <property type="match status" value="1"/>
</dbReference>
<dbReference type="Proteomes" id="UP000499080">
    <property type="component" value="Unassembled WGS sequence"/>
</dbReference>
<sequence>MRLRCCVRTTCYDPFDPVFLKEKIFLKVNCQFSFISKFKFDNMASPRTKRVLQDLRTKDDNNNCFECGSHNPQWVSVTYGIWICLECSGKHRGLGVHISFVRSVSMDKWKDIELEKMKVGGNRKAKQFLESQPDYNSKLPLQDKYNTKAAALYRDKINTEAQGKSWSIETSSAKNYSSTNITKSASSSSLRSYNTNNFSGSHYQSDDWDNFNSGYQSGGGGSGGGLNDKSISHQRDAFFSRKQDENLSRPNNIPPSQGGRYTGFGYQMAPPPRSQSQELMDGAWSSLSSGWSSLASGASKFAFKASEGAVKLGSIASQKVLEISETVNEKVKEGSLVDDLQSQVTTIGSKVADVGKKGWTDISSMFNQKVTLEKAEGAPTEKSSLLGLSSPKDMSSPTQGTMSNNDWQSEDWKWSNEQSSHSSKHHSRNDDSPSPKHSKSRSSRTTPTSSESKKMLAGDNNLIDFGNSDEYNNKPEKESKSPEWDNNWEDISWDPLDKKSSSKGGYQRIGSKKE</sequence>
<name>A0A4Y2K7E8_ARAVE</name>
<evidence type="ECO:0000256" key="12">
    <source>
        <dbReference type="ARBA" id="ARBA00022990"/>
    </source>
</evidence>
<gene>
    <name evidence="21" type="primary">ARFGAP1</name>
    <name evidence="21" type="ORF">AVEN_16887_1</name>
</gene>
<dbReference type="GO" id="GO:0008270">
    <property type="term" value="F:zinc ion binding"/>
    <property type="evidence" value="ECO:0007669"/>
    <property type="project" value="UniProtKB-KW"/>
</dbReference>
<evidence type="ECO:0000256" key="13">
    <source>
        <dbReference type="ARBA" id="ARBA00023034"/>
    </source>
</evidence>
<keyword evidence="11" id="KW-0653">Protein transport</keyword>
<reference evidence="21 22" key="1">
    <citation type="journal article" date="2019" name="Sci. Rep.">
        <title>Orb-weaving spider Araneus ventricosus genome elucidates the spidroin gene catalogue.</title>
        <authorList>
            <person name="Kono N."/>
            <person name="Nakamura H."/>
            <person name="Ohtoshi R."/>
            <person name="Moran D.A.P."/>
            <person name="Shinohara A."/>
            <person name="Yoshida Y."/>
            <person name="Fujiwara M."/>
            <person name="Mori M."/>
            <person name="Tomita M."/>
            <person name="Arakawa K."/>
        </authorList>
    </citation>
    <scope>NUCLEOTIDE SEQUENCE [LARGE SCALE GENOMIC DNA]</scope>
</reference>
<evidence type="ECO:0000256" key="15">
    <source>
        <dbReference type="ARBA" id="ARBA00071258"/>
    </source>
</evidence>
<dbReference type="AlphaFoldDB" id="A0A4Y2K7E8"/>
<evidence type="ECO:0000313" key="21">
    <source>
        <dbReference type="EMBL" id="GBM97675.1"/>
    </source>
</evidence>